<evidence type="ECO:0000313" key="9">
    <source>
        <dbReference type="Proteomes" id="UP001500454"/>
    </source>
</evidence>
<gene>
    <name evidence="8" type="ORF">GCM10023186_44100</name>
</gene>
<accession>A0ABP8JN12</accession>
<dbReference type="RefSeq" id="WP_345227813.1">
    <property type="nucleotide sequence ID" value="NZ_BAABHA010000015.1"/>
</dbReference>
<dbReference type="Pfam" id="PF02321">
    <property type="entry name" value="OEP"/>
    <property type="match status" value="2"/>
</dbReference>
<comment type="subcellular location">
    <subcellularLocation>
        <location evidence="1">Cell outer membrane</location>
    </subcellularLocation>
</comment>
<evidence type="ECO:0000256" key="4">
    <source>
        <dbReference type="ARBA" id="ARBA00022452"/>
    </source>
</evidence>
<keyword evidence="5" id="KW-0812">Transmembrane</keyword>
<evidence type="ECO:0000256" key="3">
    <source>
        <dbReference type="ARBA" id="ARBA00022448"/>
    </source>
</evidence>
<reference evidence="9" key="1">
    <citation type="journal article" date="2019" name="Int. J. Syst. Evol. Microbiol.">
        <title>The Global Catalogue of Microorganisms (GCM) 10K type strain sequencing project: providing services to taxonomists for standard genome sequencing and annotation.</title>
        <authorList>
            <consortium name="The Broad Institute Genomics Platform"/>
            <consortium name="The Broad Institute Genome Sequencing Center for Infectious Disease"/>
            <person name="Wu L."/>
            <person name="Ma J."/>
        </authorList>
    </citation>
    <scope>NUCLEOTIDE SEQUENCE [LARGE SCALE GENOMIC DNA]</scope>
    <source>
        <strain evidence="9">JCM 17924</strain>
    </source>
</reference>
<evidence type="ECO:0000256" key="6">
    <source>
        <dbReference type="ARBA" id="ARBA00023136"/>
    </source>
</evidence>
<keyword evidence="9" id="KW-1185">Reference proteome</keyword>
<keyword evidence="3" id="KW-0813">Transport</keyword>
<keyword evidence="6" id="KW-0472">Membrane</keyword>
<dbReference type="SUPFAM" id="SSF56954">
    <property type="entry name" value="Outer membrane efflux proteins (OEP)"/>
    <property type="match status" value="1"/>
</dbReference>
<keyword evidence="7" id="KW-0998">Cell outer membrane</keyword>
<comment type="caution">
    <text evidence="8">The sequence shown here is derived from an EMBL/GenBank/DDBJ whole genome shotgun (WGS) entry which is preliminary data.</text>
</comment>
<proteinExistence type="inferred from homology"/>
<dbReference type="PANTHER" id="PTHR30026:SF20">
    <property type="entry name" value="OUTER MEMBRANE PROTEIN TOLC"/>
    <property type="match status" value="1"/>
</dbReference>
<evidence type="ECO:0000256" key="2">
    <source>
        <dbReference type="ARBA" id="ARBA00007613"/>
    </source>
</evidence>
<evidence type="ECO:0000313" key="8">
    <source>
        <dbReference type="EMBL" id="GAA4392991.1"/>
    </source>
</evidence>
<evidence type="ECO:0000256" key="1">
    <source>
        <dbReference type="ARBA" id="ARBA00004442"/>
    </source>
</evidence>
<dbReference type="Proteomes" id="UP001500454">
    <property type="component" value="Unassembled WGS sequence"/>
</dbReference>
<dbReference type="InterPro" id="IPR051906">
    <property type="entry name" value="TolC-like"/>
</dbReference>
<comment type="similarity">
    <text evidence="2">Belongs to the outer membrane factor (OMF) (TC 1.B.17) family.</text>
</comment>
<evidence type="ECO:0000256" key="7">
    <source>
        <dbReference type="ARBA" id="ARBA00023237"/>
    </source>
</evidence>
<name>A0ABP8JN12_9BACT</name>
<dbReference type="EMBL" id="BAABHA010000015">
    <property type="protein sequence ID" value="GAA4392991.1"/>
    <property type="molecule type" value="Genomic_DNA"/>
</dbReference>
<protein>
    <submittedName>
        <fullName evidence="8">TolC family protein</fullName>
    </submittedName>
</protein>
<organism evidence="8 9">
    <name type="scientific">Hymenobacter koreensis</name>
    <dbReference type="NCBI Taxonomy" id="1084523"/>
    <lineage>
        <taxon>Bacteria</taxon>
        <taxon>Pseudomonadati</taxon>
        <taxon>Bacteroidota</taxon>
        <taxon>Cytophagia</taxon>
        <taxon>Cytophagales</taxon>
        <taxon>Hymenobacteraceae</taxon>
        <taxon>Hymenobacter</taxon>
    </lineage>
</organism>
<dbReference type="Gene3D" id="1.20.1600.10">
    <property type="entry name" value="Outer membrane efflux proteins (OEP)"/>
    <property type="match status" value="1"/>
</dbReference>
<evidence type="ECO:0000256" key="5">
    <source>
        <dbReference type="ARBA" id="ARBA00022692"/>
    </source>
</evidence>
<keyword evidence="4" id="KW-1134">Transmembrane beta strand</keyword>
<dbReference type="PANTHER" id="PTHR30026">
    <property type="entry name" value="OUTER MEMBRANE PROTEIN TOLC"/>
    <property type="match status" value="1"/>
</dbReference>
<dbReference type="InterPro" id="IPR003423">
    <property type="entry name" value="OMP_efflux"/>
</dbReference>
<sequence>MKRLSYLLYSLLLAFLLTLGAVLLLLITTLRAAAQTPAGSAAELTLPQVIELTLAQSSVAKQAQTNRETSLWQYRSFRADYKPQLALEGTLPNYSRTITPVTQQDGSTAFRYVRINNSYLGTTVSQNIGPTGGTVTVGSYLQRFDNFEGAGQRLYNSNPISLGLVQPIGRFNTLAWAKRIEPLRFEESQRQFVEERETIARRVTELYFDVLLQQVNADVARQNREVSQDMLRMGREKNKLGRISENDLLLLEQNLLNAQQAEVQASVDAQTAALQLKGYTGLTVDVARPLAVPAAASSLTINPDEALAHARQYRREPLSYQRRLLEAERGVAQAKGTTGLQADLTASFGLTSSADNLPNSYQNPNNQQQVRLGFTMPLVDWGKTRATVKTAELTRQQVKHTVEQEQMTFEQSVLAQAAQLSGLNQQRALAARADSLAQRRYDITRATYQVGRLSLTDLNIAQQDKDRAKRAYIAALRACWVAYYQLRSLTLYDYERQQPLLAAQ</sequence>